<name>A0A5B7CKI6_PORTR</name>
<gene>
    <name evidence="1" type="ORF">E2C01_002488</name>
</gene>
<accession>A0A5B7CKI6</accession>
<dbReference type="EMBL" id="VSRR010000090">
    <property type="protein sequence ID" value="MPC09870.1"/>
    <property type="molecule type" value="Genomic_DNA"/>
</dbReference>
<reference evidence="1 2" key="1">
    <citation type="submission" date="2019-05" db="EMBL/GenBank/DDBJ databases">
        <title>Another draft genome of Portunus trituberculatus and its Hox gene families provides insights of decapod evolution.</title>
        <authorList>
            <person name="Jeong J.-H."/>
            <person name="Song I."/>
            <person name="Kim S."/>
            <person name="Choi T."/>
            <person name="Kim D."/>
            <person name="Ryu S."/>
            <person name="Kim W."/>
        </authorList>
    </citation>
    <scope>NUCLEOTIDE SEQUENCE [LARGE SCALE GENOMIC DNA]</scope>
    <source>
        <tissue evidence="1">Muscle</tissue>
    </source>
</reference>
<proteinExistence type="predicted"/>
<comment type="caution">
    <text evidence="1">The sequence shown here is derived from an EMBL/GenBank/DDBJ whole genome shotgun (WGS) entry which is preliminary data.</text>
</comment>
<organism evidence="1 2">
    <name type="scientific">Portunus trituberculatus</name>
    <name type="common">Swimming crab</name>
    <name type="synonym">Neptunus trituberculatus</name>
    <dbReference type="NCBI Taxonomy" id="210409"/>
    <lineage>
        <taxon>Eukaryota</taxon>
        <taxon>Metazoa</taxon>
        <taxon>Ecdysozoa</taxon>
        <taxon>Arthropoda</taxon>
        <taxon>Crustacea</taxon>
        <taxon>Multicrustacea</taxon>
        <taxon>Malacostraca</taxon>
        <taxon>Eumalacostraca</taxon>
        <taxon>Eucarida</taxon>
        <taxon>Decapoda</taxon>
        <taxon>Pleocyemata</taxon>
        <taxon>Brachyura</taxon>
        <taxon>Eubrachyura</taxon>
        <taxon>Portunoidea</taxon>
        <taxon>Portunidae</taxon>
        <taxon>Portuninae</taxon>
        <taxon>Portunus</taxon>
    </lineage>
</organism>
<evidence type="ECO:0000313" key="1">
    <source>
        <dbReference type="EMBL" id="MPC09870.1"/>
    </source>
</evidence>
<dbReference type="Proteomes" id="UP000324222">
    <property type="component" value="Unassembled WGS sequence"/>
</dbReference>
<protein>
    <submittedName>
        <fullName evidence="1">Uncharacterized protein</fullName>
    </submittedName>
</protein>
<keyword evidence="2" id="KW-1185">Reference proteome</keyword>
<dbReference type="AlphaFoldDB" id="A0A5B7CKI6"/>
<evidence type="ECO:0000313" key="2">
    <source>
        <dbReference type="Proteomes" id="UP000324222"/>
    </source>
</evidence>
<sequence>MCLPTVLNITDRKEGVLRRFDGFGRGVELDCHFGYLLQVGIRLGRDDSHWEHYRAHFQYFAPHLGRPFPRRYISTFPLSR</sequence>